<dbReference type="RefSeq" id="WP_197549607.1">
    <property type="nucleotide sequence ID" value="NZ_CP063164.1"/>
</dbReference>
<dbReference type="AlphaFoldDB" id="A0A7M1S5Z6"/>
<name>A0A7M1S5Z6_9BACT</name>
<dbReference type="EMBL" id="CP063164">
    <property type="protein sequence ID" value="QOR62788.1"/>
    <property type="molecule type" value="Genomic_DNA"/>
</dbReference>
<evidence type="ECO:0000313" key="1">
    <source>
        <dbReference type="EMBL" id="QOR62788.1"/>
    </source>
</evidence>
<dbReference type="KEGG" id="sinu:IMZ28_04785"/>
<gene>
    <name evidence="1" type="ORF">IMZ28_04785</name>
</gene>
<evidence type="ECO:0008006" key="3">
    <source>
        <dbReference type="Google" id="ProtNLM"/>
    </source>
</evidence>
<accession>A0A7M1S5Z6</accession>
<organism evidence="1 2">
    <name type="scientific">Sulfurovum indicum</name>
    <dbReference type="NCBI Taxonomy" id="2779528"/>
    <lineage>
        <taxon>Bacteria</taxon>
        <taxon>Pseudomonadati</taxon>
        <taxon>Campylobacterota</taxon>
        <taxon>Epsilonproteobacteria</taxon>
        <taxon>Campylobacterales</taxon>
        <taxon>Sulfurovaceae</taxon>
        <taxon>Sulfurovum</taxon>
    </lineage>
</organism>
<dbReference type="InterPro" id="IPR011989">
    <property type="entry name" value="ARM-like"/>
</dbReference>
<dbReference type="Gene3D" id="1.25.10.10">
    <property type="entry name" value="Leucine-rich Repeat Variant"/>
    <property type="match status" value="1"/>
</dbReference>
<keyword evidence="2" id="KW-1185">Reference proteome</keyword>
<proteinExistence type="predicted"/>
<protein>
    <recommendedName>
        <fullName evidence="3">Leucine rich repeat variant</fullName>
    </recommendedName>
</protein>
<reference evidence="1 2" key="1">
    <citation type="submission" date="2020-10" db="EMBL/GenBank/DDBJ databases">
        <title>The genome of sulfurovum sp.</title>
        <authorList>
            <person name="Xie S."/>
            <person name="Shao Z."/>
            <person name="Jiang L."/>
        </authorList>
    </citation>
    <scope>NUCLEOTIDE SEQUENCE [LARGE SCALE GENOMIC DNA]</scope>
    <source>
        <strain evidence="1 2">ST-419</strain>
    </source>
</reference>
<evidence type="ECO:0000313" key="2">
    <source>
        <dbReference type="Proteomes" id="UP000595074"/>
    </source>
</evidence>
<dbReference type="Proteomes" id="UP000595074">
    <property type="component" value="Chromosome"/>
</dbReference>
<sequence>MMNEKPILKQLLESSEGKKLLFLGKEEIFTAKEIERFLKKYKITMTKYLEEGVVGTVEHHRLNPVEEDISNDAYEQGVPAYKLTEFEQLLSEEIDDDALLMAIKLGNDQERVVRLLGNEHLTDTLFVRLLKLYVFDEEEEDNRQDRDVIMYTLRRYIDIKPNEEDLLYSYLTLRRLATEATDPELLTALMGFPNFEFLVRGKEKITLRQTIARNPVINESLIRKLLSFRERGVERALAGNSSVPVEVLKHLLAKNDSEIEKALASNPAIDDMLFGALLEKEEEVAALLLLHQPIDSGRLEQVLGANIDQKLFSLIGANEKLSDDVVSALMEKGDKNVIEALSGNRMVPPAVLEMIYQSDHSGSVIPLLKNPATPVWILEALYDEHRKDKRILASLAYNPSAPEKILRELFERDDLEINRGLATNASLPLELLDILKIDTRLQNELAQNENLAKSYEQVLNQNKAMMNV</sequence>